<dbReference type="AlphaFoldDB" id="G3TG48"/>
<dbReference type="InterPro" id="IPR040807">
    <property type="entry name" value="DUF5522"/>
</dbReference>
<evidence type="ECO:0000313" key="3">
    <source>
        <dbReference type="Proteomes" id="UP000007646"/>
    </source>
</evidence>
<dbReference type="GeneTree" id="ENSGT00390000016548"/>
<sequence>MAARQVPALAGAALGKRPPAALPSKPPWAGTGFRRHFGLMQRSASEGERGGAGRHSQRRPQGAVRCPAREELTAEELRIAEVHAAACAAGQLNYVDPASGYTVLTQLAHVRRGECCGSACRHCPYGQVNVKDPSKKKQFNSYFYV</sequence>
<feature type="region of interest" description="Disordered" evidence="1">
    <location>
        <begin position="39"/>
        <end position="65"/>
    </location>
</feature>
<evidence type="ECO:0000313" key="2">
    <source>
        <dbReference type="Ensembl" id="ENSLAFP00000013422.3"/>
    </source>
</evidence>
<reference evidence="2" key="3">
    <citation type="submission" date="2025-09" db="UniProtKB">
        <authorList>
            <consortium name="Ensembl"/>
        </authorList>
    </citation>
    <scope>IDENTIFICATION</scope>
    <source>
        <strain evidence="2">Isolate ISIS603380</strain>
    </source>
</reference>
<evidence type="ECO:0000256" key="1">
    <source>
        <dbReference type="SAM" id="MobiDB-lite"/>
    </source>
</evidence>
<proteinExistence type="predicted"/>
<dbReference type="PANTHER" id="PTHR21037:SF2">
    <property type="entry name" value="SIMILAR TO NOVEL PROTEIN"/>
    <property type="match status" value="1"/>
</dbReference>
<dbReference type="OrthoDB" id="274765at2759"/>
<dbReference type="FunCoup" id="G3TG48">
    <property type="interactions" value="1"/>
</dbReference>
<keyword evidence="3" id="KW-1185">Reference proteome</keyword>
<dbReference type="PANTHER" id="PTHR21037">
    <property type="entry name" value="39S RIBOSOMAL PROTEIN L14, MITOCHONDRIAL"/>
    <property type="match status" value="1"/>
</dbReference>
<name>G3TG48_LOXAF</name>
<reference evidence="2 3" key="1">
    <citation type="submission" date="2009-06" db="EMBL/GenBank/DDBJ databases">
        <title>The Genome Sequence of Loxodonta africana (African elephant).</title>
        <authorList>
            <person name="Di Palma F."/>
            <person name="Heiman D."/>
            <person name="Young S."/>
            <person name="Johnson J."/>
            <person name="Lander E.S."/>
            <person name="Lindblad-Toh K."/>
        </authorList>
    </citation>
    <scope>NUCLEOTIDE SEQUENCE [LARGE SCALE GENOMIC DNA]</scope>
    <source>
        <strain evidence="2 3">Isolate ISIS603380</strain>
    </source>
</reference>
<reference evidence="2" key="2">
    <citation type="submission" date="2025-08" db="UniProtKB">
        <authorList>
            <consortium name="Ensembl"/>
        </authorList>
    </citation>
    <scope>IDENTIFICATION</scope>
    <source>
        <strain evidence="2">Isolate ISIS603380</strain>
    </source>
</reference>
<dbReference type="Ensembl" id="ENSLAFT00000015998.3">
    <property type="protein sequence ID" value="ENSLAFP00000013422.3"/>
    <property type="gene ID" value="ENSLAFG00000016002.3"/>
</dbReference>
<protein>
    <submittedName>
        <fullName evidence="2">Chromosome 1 open reading frame 53</fullName>
    </submittedName>
</protein>
<gene>
    <name evidence="2" type="primary">C1orf53</name>
</gene>
<accession>G3TG48</accession>
<dbReference type="Proteomes" id="UP000007646">
    <property type="component" value="Unassembled WGS sequence"/>
</dbReference>
<dbReference type="KEGG" id="lav:100667783"/>
<dbReference type="OMA" id="CSVARED"/>
<dbReference type="HOGENOM" id="CLU_141359_0_0_1"/>
<organism evidence="2 3">
    <name type="scientific">Loxodonta africana</name>
    <name type="common">African elephant</name>
    <dbReference type="NCBI Taxonomy" id="9785"/>
    <lineage>
        <taxon>Eukaryota</taxon>
        <taxon>Metazoa</taxon>
        <taxon>Chordata</taxon>
        <taxon>Craniata</taxon>
        <taxon>Vertebrata</taxon>
        <taxon>Euteleostomi</taxon>
        <taxon>Mammalia</taxon>
        <taxon>Eutheria</taxon>
        <taxon>Afrotheria</taxon>
        <taxon>Proboscidea</taxon>
        <taxon>Elephantidae</taxon>
        <taxon>Loxodonta</taxon>
    </lineage>
</organism>
<dbReference type="InParanoid" id="G3TG48"/>
<dbReference type="eggNOG" id="ENOG502S6IY">
    <property type="taxonomic scope" value="Eukaryota"/>
</dbReference>
<dbReference type="Pfam" id="PF17653">
    <property type="entry name" value="DUF5522"/>
    <property type="match status" value="1"/>
</dbReference>